<dbReference type="Pfam" id="PF03400">
    <property type="entry name" value="DDE_Tnp_IS1"/>
    <property type="match status" value="1"/>
</dbReference>
<name>A0A1I5DTS9_9GAMM</name>
<dbReference type="GO" id="GO:0004803">
    <property type="term" value="F:transposase activity"/>
    <property type="evidence" value="ECO:0007669"/>
    <property type="project" value="InterPro"/>
</dbReference>
<dbReference type="GO" id="GO:0006313">
    <property type="term" value="P:DNA transposition"/>
    <property type="evidence" value="ECO:0007669"/>
    <property type="project" value="InterPro"/>
</dbReference>
<evidence type="ECO:0000313" key="2">
    <source>
        <dbReference type="Proteomes" id="UP000199011"/>
    </source>
</evidence>
<reference evidence="2" key="1">
    <citation type="submission" date="2016-10" db="EMBL/GenBank/DDBJ databases">
        <authorList>
            <person name="Varghese N."/>
            <person name="Submissions S."/>
        </authorList>
    </citation>
    <scope>NUCLEOTIDE SEQUENCE [LARGE SCALE GENOMIC DNA]</scope>
    <source>
        <strain evidence="2">DSM 16522</strain>
    </source>
</reference>
<sequence length="95" mass="11243">MMSRSFASWMNNGLSSVTKKQRYCILYIIDIKRKKFISHVFGSRNDETCRKLLDLLAPFNIRFMTTDNWGSYSREIEPENVFIFFDMDLLMANIA</sequence>
<protein>
    <submittedName>
        <fullName evidence="1">IS1 transposase</fullName>
    </submittedName>
</protein>
<dbReference type="STRING" id="53341.SAMN05421579_1467"/>
<dbReference type="InterPro" id="IPR005063">
    <property type="entry name" value="Transposase_27"/>
</dbReference>
<dbReference type="Proteomes" id="UP000199011">
    <property type="component" value="Unassembled WGS sequence"/>
</dbReference>
<dbReference type="EMBL" id="FOVO01000046">
    <property type="protein sequence ID" value="SFO02662.1"/>
    <property type="molecule type" value="Genomic_DNA"/>
</dbReference>
<dbReference type="RefSeq" id="WP_092520760.1">
    <property type="nucleotide sequence ID" value="NZ_CAWRAH010000092.1"/>
</dbReference>
<dbReference type="OrthoDB" id="6638414at2"/>
<accession>A0A1I5DTS9</accession>
<dbReference type="AlphaFoldDB" id="A0A1I5DTS9"/>
<keyword evidence="2" id="KW-1185">Reference proteome</keyword>
<proteinExistence type="predicted"/>
<organism evidence="1 2">
    <name type="scientific">Xenorhabdus japonica</name>
    <dbReference type="NCBI Taxonomy" id="53341"/>
    <lineage>
        <taxon>Bacteria</taxon>
        <taxon>Pseudomonadati</taxon>
        <taxon>Pseudomonadota</taxon>
        <taxon>Gammaproteobacteria</taxon>
        <taxon>Enterobacterales</taxon>
        <taxon>Morganellaceae</taxon>
        <taxon>Xenorhabdus</taxon>
    </lineage>
</organism>
<evidence type="ECO:0000313" key="1">
    <source>
        <dbReference type="EMBL" id="SFO02662.1"/>
    </source>
</evidence>
<dbReference type="GO" id="GO:0003677">
    <property type="term" value="F:DNA binding"/>
    <property type="evidence" value="ECO:0007669"/>
    <property type="project" value="InterPro"/>
</dbReference>
<gene>
    <name evidence="1" type="ORF">SAMN05421579_1467</name>
</gene>